<feature type="non-terminal residue" evidence="1">
    <location>
        <position position="1"/>
    </location>
</feature>
<evidence type="ECO:0000313" key="2">
    <source>
        <dbReference type="Proteomes" id="UP000678393"/>
    </source>
</evidence>
<dbReference type="AlphaFoldDB" id="A0A8S3ZVK6"/>
<protein>
    <submittedName>
        <fullName evidence="1">Uncharacterized protein</fullName>
    </submittedName>
</protein>
<dbReference type="Proteomes" id="UP000678393">
    <property type="component" value="Unassembled WGS sequence"/>
</dbReference>
<organism evidence="1 2">
    <name type="scientific">Candidula unifasciata</name>
    <dbReference type="NCBI Taxonomy" id="100452"/>
    <lineage>
        <taxon>Eukaryota</taxon>
        <taxon>Metazoa</taxon>
        <taxon>Spiralia</taxon>
        <taxon>Lophotrochozoa</taxon>
        <taxon>Mollusca</taxon>
        <taxon>Gastropoda</taxon>
        <taxon>Heterobranchia</taxon>
        <taxon>Euthyneura</taxon>
        <taxon>Panpulmonata</taxon>
        <taxon>Eupulmonata</taxon>
        <taxon>Stylommatophora</taxon>
        <taxon>Helicina</taxon>
        <taxon>Helicoidea</taxon>
        <taxon>Geomitridae</taxon>
        <taxon>Candidula</taxon>
    </lineage>
</organism>
<dbReference type="OrthoDB" id="5958958at2759"/>
<sequence>SHEKLHSNPGHGTRLTDYTAINGLGFQVVAYHICQADNSATCMVADMVSSMAAQMAKAPQLVAYRGAFTA</sequence>
<keyword evidence="2" id="KW-1185">Reference proteome</keyword>
<dbReference type="EMBL" id="CAJHNH020004434">
    <property type="protein sequence ID" value="CAG5131026.1"/>
    <property type="molecule type" value="Genomic_DNA"/>
</dbReference>
<comment type="caution">
    <text evidence="1">The sequence shown here is derived from an EMBL/GenBank/DDBJ whole genome shotgun (WGS) entry which is preliminary data.</text>
</comment>
<feature type="non-terminal residue" evidence="1">
    <location>
        <position position="70"/>
    </location>
</feature>
<name>A0A8S3ZVK6_9EUPU</name>
<reference evidence="1" key="1">
    <citation type="submission" date="2021-04" db="EMBL/GenBank/DDBJ databases">
        <authorList>
            <consortium name="Molecular Ecology Group"/>
        </authorList>
    </citation>
    <scope>NUCLEOTIDE SEQUENCE</scope>
</reference>
<evidence type="ECO:0000313" key="1">
    <source>
        <dbReference type="EMBL" id="CAG5131026.1"/>
    </source>
</evidence>
<gene>
    <name evidence="1" type="ORF">CUNI_LOCUS16584</name>
</gene>
<accession>A0A8S3ZVK6</accession>
<proteinExistence type="predicted"/>